<evidence type="ECO:0000313" key="25">
    <source>
        <dbReference type="EMBL" id="TWI06805.1"/>
    </source>
</evidence>
<keyword evidence="4 18" id="KW-0678">Repressor</keyword>
<dbReference type="EC" id="1.5.5.2" evidence="18"/>
<dbReference type="Pfam" id="PF00171">
    <property type="entry name" value="Aldedh"/>
    <property type="match status" value="1"/>
</dbReference>
<dbReference type="InterPro" id="IPR050485">
    <property type="entry name" value="Proline_metab_enzyme"/>
</dbReference>
<evidence type="ECO:0000256" key="5">
    <source>
        <dbReference type="ARBA" id="ARBA00022630"/>
    </source>
</evidence>
<reference evidence="25 26" key="1">
    <citation type="journal article" date="2015" name="Stand. Genomic Sci.">
        <title>Genomic Encyclopedia of Bacterial and Archaeal Type Strains, Phase III: the genomes of soil and plant-associated and newly described type strains.</title>
        <authorList>
            <person name="Whitman W.B."/>
            <person name="Woyke T."/>
            <person name="Klenk H.P."/>
            <person name="Zhou Y."/>
            <person name="Lilburn T.G."/>
            <person name="Beck B.J."/>
            <person name="De Vos P."/>
            <person name="Vandamme P."/>
            <person name="Eisen J.A."/>
            <person name="Garrity G."/>
            <person name="Hugenholtz P."/>
            <person name="Kyrpides N.C."/>
        </authorList>
    </citation>
    <scope>NUCLEOTIDE SEQUENCE [LARGE SCALE GENOMIC DNA]</scope>
    <source>
        <strain evidence="25 26">CGMCC 1.10136</strain>
    </source>
</reference>
<dbReference type="Gene3D" id="3.20.20.220">
    <property type="match status" value="1"/>
</dbReference>
<dbReference type="SUPFAM" id="SSF51730">
    <property type="entry name" value="FAD-linked oxidoreductase"/>
    <property type="match status" value="1"/>
</dbReference>
<comment type="cofactor">
    <cofactor evidence="1 18">
        <name>FAD</name>
        <dbReference type="ChEBI" id="CHEBI:57692"/>
    </cofactor>
</comment>
<comment type="pathway">
    <text evidence="3 18">Amino-acid degradation; L-proline degradation into L-glutamate; L-glutamate from L-proline: step 2/2.</text>
</comment>
<accession>A0A562LGT2</accession>
<evidence type="ECO:0000256" key="13">
    <source>
        <dbReference type="ARBA" id="ARBA00023268"/>
    </source>
</evidence>
<evidence type="ECO:0000256" key="20">
    <source>
        <dbReference type="SAM" id="MobiDB-lite"/>
    </source>
</evidence>
<dbReference type="NCBIfam" id="NF008869">
    <property type="entry name" value="PRK11904.1"/>
    <property type="match status" value="1"/>
</dbReference>
<dbReference type="InterPro" id="IPR015590">
    <property type="entry name" value="Aldehyde_DH_dom"/>
</dbReference>
<dbReference type="EC" id="1.2.1.88" evidence="18"/>
<dbReference type="Pfam" id="PF01619">
    <property type="entry name" value="Pro_dh"/>
    <property type="match status" value="1"/>
</dbReference>
<keyword evidence="26" id="KW-1185">Reference proteome</keyword>
<dbReference type="Proteomes" id="UP000316471">
    <property type="component" value="Unassembled WGS sequence"/>
</dbReference>
<dbReference type="PANTHER" id="PTHR42862:SF1">
    <property type="entry name" value="DELTA-1-PYRROLINE-5-CARBOXYLATE DEHYDROGENASE 2, ISOFORM A-RELATED"/>
    <property type="match status" value="1"/>
</dbReference>
<organism evidence="25 26">
    <name type="scientific">Aerolutibacter ruishenii</name>
    <dbReference type="NCBI Taxonomy" id="686800"/>
    <lineage>
        <taxon>Bacteria</taxon>
        <taxon>Pseudomonadati</taxon>
        <taxon>Pseudomonadota</taxon>
        <taxon>Gammaproteobacteria</taxon>
        <taxon>Lysobacterales</taxon>
        <taxon>Lysobacteraceae</taxon>
        <taxon>Aerolutibacter</taxon>
    </lineage>
</organism>
<comment type="caution">
    <text evidence="25">The sequence shown here is derived from an EMBL/GenBank/DDBJ whole genome shotgun (WGS) entry which is preliminary data.</text>
</comment>
<sequence>MLFGLVEGGSGAATAVHDVIGITPSGGRIPYRARSCDSQRGRAKALEYWASPGSPADQMTDQSLPGGTTAPSGTAGPLIAPELPPPSTGARAALTAGWVRDEATHVRALLEQARLPEADRTTAQATAADLVRRVRARAKDQGAIEAFMRQYDLGSEEGVLLMCVAEALLRIPDEDTADKLIRDKLGEADWKKHMGQSDSVLVNASTWGLMLTGHLVDLADETKRDVHNAFKRLIGRVGEPVIRLAVRQAMKIMGHQFVMGRTIGEALARSQKGANAAYRYSFDMLGEGALTTKDALRYQQAYRDAIHAIGKSGPGGNYLGQDVFGVPSISVKLSALHPRYEHAKRARVFAELTPRVLELAQLARSYGIGFTIDAEEADRLELSLDVIAGAYSDPSLDGWEGYGLAIQAYQKRAPEAIDFIADLARRTGRRIPVRLVKGAYWDSEVKRAQVDGQLGYPVFTRKPNTDVSYLANARRMLEASDAIYPMFATHNAQTIASIWQRAKSMGRAQNFEFQKLHGMGDDLYAEVIPANRLDVPCRVYAPVGSHEDLLPYLVRRLLENGANSSFVNRITDEAVAIDDLIQDPVQTVSAFESIAHPRIPQPVDLYRSYGIERSNSMGVNLANDDQLRALAEQVNAEAAKTWRAAPLVPGATVTGADLAVTNPADRRETVGHWQPADSATVELALRNAVAAQPAWDATPAASRAAILEHAADLLEQRMAQYIALCTKEAGKTLPDGVAEVREAVDFLRYYGAQARSLFAVEALPGPTGESNTLQLSGRGVFVCISPWNFPLAIFMGQVAAALAAGNSVIAKPAEQTNLIGHAAVKLLHEAGVPEGVVQFLPGDGATVGAALTKDPRVAGVAFTGSTDTARAINRALAARDAAIGVLIAETGGQNALIADSSSLPEQVVKDAIGSAFTSAGQRCSAARVLFVQDDIADKVIGMLGGAMNELKVGNPGLLSTDVGPVIDEDALQMLRDHAERMDREASRIGEVALDADTTHGTFFAPRAYAIPSIDVLHKEIFGPVLHVVRWKADQLDNVIDAINATGYGLTLGIHSRIDETVEKISRRIKVGNCYVNRNQIGAVVGVQPFGGQGLSGTGPKAGGPHYLPRFTTEKTITINTTAAGGNASLLTLGD</sequence>
<dbReference type="FunFam" id="3.20.20.220:FF:000004">
    <property type="entry name" value="Bifunctional protein PutA"/>
    <property type="match status" value="1"/>
</dbReference>
<evidence type="ECO:0000256" key="11">
    <source>
        <dbReference type="ARBA" id="ARBA00023125"/>
    </source>
</evidence>
<evidence type="ECO:0000259" key="21">
    <source>
        <dbReference type="Pfam" id="PF00171"/>
    </source>
</evidence>
<keyword evidence="13" id="KW-0511">Multifunctional enzyme</keyword>
<feature type="active site" evidence="19">
    <location>
        <position position="923"/>
    </location>
</feature>
<dbReference type="NCBIfam" id="TIGR01238">
    <property type="entry name" value="D1pyr5carbox3"/>
    <property type="match status" value="1"/>
</dbReference>
<dbReference type="GO" id="GO:0003700">
    <property type="term" value="F:DNA-binding transcription factor activity"/>
    <property type="evidence" value="ECO:0007669"/>
    <property type="project" value="InterPro"/>
</dbReference>
<dbReference type="InterPro" id="IPR002872">
    <property type="entry name" value="Proline_DH_dom"/>
</dbReference>
<evidence type="ECO:0000256" key="10">
    <source>
        <dbReference type="ARBA" id="ARBA00023062"/>
    </source>
</evidence>
<feature type="domain" description="Aldehyde dehydrogenase" evidence="21">
    <location>
        <begin position="657"/>
        <end position="1116"/>
    </location>
</feature>
<dbReference type="CDD" id="cd07125">
    <property type="entry name" value="ALDH_PutA-P5CDH"/>
    <property type="match status" value="1"/>
</dbReference>
<evidence type="ECO:0000256" key="6">
    <source>
        <dbReference type="ARBA" id="ARBA00022827"/>
    </source>
</evidence>
<dbReference type="Gene3D" id="3.40.309.10">
    <property type="entry name" value="Aldehyde Dehydrogenase, Chain A, domain 2"/>
    <property type="match status" value="1"/>
</dbReference>
<dbReference type="InterPro" id="IPR029041">
    <property type="entry name" value="FAD-linked_oxidoreductase-like"/>
</dbReference>
<keyword evidence="10 18" id="KW-0642">Proline metabolism</keyword>
<name>A0A562LGT2_9GAMM</name>
<proteinExistence type="inferred from homology"/>
<keyword evidence="11 18" id="KW-0238">DNA-binding</keyword>
<evidence type="ECO:0000256" key="18">
    <source>
        <dbReference type="PIRNR" id="PIRNR000197"/>
    </source>
</evidence>
<feature type="domain" description="Proline utilization A proline dehydrogenase N-terminal" evidence="24">
    <location>
        <begin position="89"/>
        <end position="135"/>
    </location>
</feature>
<feature type="region of interest" description="Disordered" evidence="20">
    <location>
        <begin position="49"/>
        <end position="83"/>
    </location>
</feature>
<dbReference type="AlphaFoldDB" id="A0A562LGT2"/>
<dbReference type="InterPro" id="IPR024089">
    <property type="entry name" value="PRODH_PutA_dom_I/II"/>
</dbReference>
<dbReference type="InterPro" id="IPR025703">
    <property type="entry name" value="Bifunct_PutA"/>
</dbReference>
<evidence type="ECO:0000256" key="3">
    <source>
        <dbReference type="ARBA" id="ARBA00004786"/>
    </source>
</evidence>
<keyword evidence="9 18" id="KW-0520">NAD</keyword>
<dbReference type="GO" id="GO:0003677">
    <property type="term" value="F:DNA binding"/>
    <property type="evidence" value="ECO:0007669"/>
    <property type="project" value="UniProtKB-KW"/>
</dbReference>
<dbReference type="GO" id="GO:0004657">
    <property type="term" value="F:proline dehydrogenase activity"/>
    <property type="evidence" value="ECO:0007669"/>
    <property type="project" value="UniProtKB-UniRule"/>
</dbReference>
<comment type="similarity">
    <text evidence="17 18">In the C-terminal section; belongs to the aldehyde dehydrogenase family.</text>
</comment>
<feature type="domain" description="Proline dehydrogenase" evidence="22">
    <location>
        <begin position="267"/>
        <end position="569"/>
    </location>
</feature>
<dbReference type="UniPathway" id="UPA00261">
    <property type="reaction ID" value="UER00373"/>
</dbReference>
<evidence type="ECO:0000256" key="7">
    <source>
        <dbReference type="ARBA" id="ARBA00023002"/>
    </source>
</evidence>
<evidence type="ECO:0000256" key="14">
    <source>
        <dbReference type="ARBA" id="ARBA00048142"/>
    </source>
</evidence>
<feature type="domain" description="Proline dehydrogenase PutA" evidence="23">
    <location>
        <begin position="144"/>
        <end position="257"/>
    </location>
</feature>
<dbReference type="Gene3D" id="1.20.5.550">
    <property type="entry name" value="Single Helix bin"/>
    <property type="match status" value="1"/>
</dbReference>
<dbReference type="InterPro" id="IPR016161">
    <property type="entry name" value="Ald_DH/histidinol_DH"/>
</dbReference>
<keyword evidence="7 18" id="KW-0560">Oxidoreductase</keyword>
<dbReference type="Pfam" id="PF14850">
    <property type="entry name" value="Pro_dh-DNA_bdg"/>
    <property type="match status" value="1"/>
</dbReference>
<keyword evidence="6 18" id="KW-0274">FAD</keyword>
<keyword evidence="5 18" id="KW-0285">Flavoprotein</keyword>
<dbReference type="SUPFAM" id="SSF53720">
    <property type="entry name" value="ALDH-like"/>
    <property type="match status" value="1"/>
</dbReference>
<feature type="active site" evidence="19">
    <location>
        <position position="889"/>
    </location>
</feature>
<dbReference type="InterPro" id="IPR016162">
    <property type="entry name" value="Ald_DH_N"/>
</dbReference>
<evidence type="ECO:0000256" key="15">
    <source>
        <dbReference type="ARBA" id="ARBA00048779"/>
    </source>
</evidence>
<protein>
    <recommendedName>
        <fullName evidence="18">Bifunctional protein PutA</fullName>
    </recommendedName>
    <domain>
        <recommendedName>
            <fullName evidence="18">Proline dehydrogenase</fullName>
            <ecNumber evidence="18">1.5.5.2</ecNumber>
        </recommendedName>
        <alternativeName>
            <fullName evidence="18">Proline oxidase</fullName>
        </alternativeName>
    </domain>
    <domain>
        <recommendedName>
            <fullName evidence="18">Delta-1-pyrroline-5-carboxylate dehydrogenase</fullName>
            <shortName evidence="18">P5C dehydrogenase</shortName>
            <ecNumber evidence="18">1.2.1.88</ecNumber>
        </recommendedName>
        <alternativeName>
            <fullName evidence="18">L-glutamate gamma-semialdehyde dehydrogenase</fullName>
        </alternativeName>
    </domain>
</protein>
<evidence type="ECO:0000256" key="9">
    <source>
        <dbReference type="ARBA" id="ARBA00023027"/>
    </source>
</evidence>
<evidence type="ECO:0000259" key="22">
    <source>
        <dbReference type="Pfam" id="PF01619"/>
    </source>
</evidence>
<dbReference type="InterPro" id="IPR005933">
    <property type="entry name" value="PutA_C"/>
</dbReference>
<feature type="compositionally biased region" description="Low complexity" evidence="20">
    <location>
        <begin position="63"/>
        <end position="78"/>
    </location>
</feature>
<dbReference type="InterPro" id="IPR024090">
    <property type="entry name" value="PRODH_PutA_dom_I"/>
</dbReference>
<comment type="catalytic activity">
    <reaction evidence="15 18">
        <text>L-proline + a quinone = (S)-1-pyrroline-5-carboxylate + a quinol + H(+)</text>
        <dbReference type="Rhea" id="RHEA:23784"/>
        <dbReference type="ChEBI" id="CHEBI:15378"/>
        <dbReference type="ChEBI" id="CHEBI:17388"/>
        <dbReference type="ChEBI" id="CHEBI:24646"/>
        <dbReference type="ChEBI" id="CHEBI:60039"/>
        <dbReference type="ChEBI" id="CHEBI:132124"/>
        <dbReference type="EC" id="1.5.5.2"/>
    </reaction>
</comment>
<evidence type="ECO:0000256" key="19">
    <source>
        <dbReference type="PIRSR" id="PIRSR000197-1"/>
    </source>
</evidence>
<evidence type="ECO:0000256" key="17">
    <source>
        <dbReference type="ARBA" id="ARBA00060911"/>
    </source>
</evidence>
<evidence type="ECO:0000256" key="8">
    <source>
        <dbReference type="ARBA" id="ARBA00023015"/>
    </source>
</evidence>
<comment type="pathway">
    <text evidence="2 18">Amino-acid degradation; L-proline degradation into L-glutamate; L-glutamate from L-proline: step 1/2.</text>
</comment>
<dbReference type="InterPro" id="IPR016160">
    <property type="entry name" value="Ald_DH_CS_CYS"/>
</dbReference>
<dbReference type="GO" id="GO:0010133">
    <property type="term" value="P:L-proline catabolic process to L-glutamate"/>
    <property type="evidence" value="ECO:0007669"/>
    <property type="project" value="UniProtKB-UniRule"/>
</dbReference>
<keyword evidence="12 18" id="KW-0804">Transcription</keyword>
<dbReference type="PROSITE" id="PS00070">
    <property type="entry name" value="ALDEHYDE_DEHYDR_CYS"/>
    <property type="match status" value="1"/>
</dbReference>
<dbReference type="Pfam" id="PF18327">
    <property type="entry name" value="PRODH"/>
    <property type="match status" value="1"/>
</dbReference>
<evidence type="ECO:0000256" key="12">
    <source>
        <dbReference type="ARBA" id="ARBA00023163"/>
    </source>
</evidence>
<dbReference type="GO" id="GO:0003842">
    <property type="term" value="F:L-glutamate gamma-semialdehyde dehydrogenase activity"/>
    <property type="evidence" value="ECO:0007669"/>
    <property type="project" value="UniProtKB-UniRule"/>
</dbReference>
<dbReference type="Gene3D" id="1.20.5.460">
    <property type="entry name" value="Single helix bin"/>
    <property type="match status" value="1"/>
</dbReference>
<evidence type="ECO:0000256" key="2">
    <source>
        <dbReference type="ARBA" id="ARBA00004739"/>
    </source>
</evidence>
<dbReference type="PANTHER" id="PTHR42862">
    <property type="entry name" value="DELTA-1-PYRROLINE-5-CARBOXYLATE DEHYDROGENASE 1, ISOFORM A-RELATED"/>
    <property type="match status" value="1"/>
</dbReference>
<gene>
    <name evidence="25" type="ORF">IP93_02797</name>
</gene>
<evidence type="ECO:0000256" key="4">
    <source>
        <dbReference type="ARBA" id="ARBA00022491"/>
    </source>
</evidence>
<comment type="catalytic activity">
    <reaction evidence="14 18">
        <text>L-glutamate 5-semialdehyde + NAD(+) + H2O = L-glutamate + NADH + 2 H(+)</text>
        <dbReference type="Rhea" id="RHEA:30235"/>
        <dbReference type="ChEBI" id="CHEBI:15377"/>
        <dbReference type="ChEBI" id="CHEBI:15378"/>
        <dbReference type="ChEBI" id="CHEBI:29985"/>
        <dbReference type="ChEBI" id="CHEBI:57540"/>
        <dbReference type="ChEBI" id="CHEBI:57945"/>
        <dbReference type="ChEBI" id="CHEBI:58066"/>
        <dbReference type="EC" id="1.2.1.88"/>
    </reaction>
</comment>
<dbReference type="InterPro" id="IPR024082">
    <property type="entry name" value="PRODH_PutA_dom_II"/>
</dbReference>
<dbReference type="InterPro" id="IPR016163">
    <property type="entry name" value="Ald_DH_C"/>
</dbReference>
<evidence type="ECO:0000259" key="24">
    <source>
        <dbReference type="Pfam" id="PF18327"/>
    </source>
</evidence>
<evidence type="ECO:0000259" key="23">
    <source>
        <dbReference type="Pfam" id="PF14850"/>
    </source>
</evidence>
<dbReference type="GO" id="GO:0009898">
    <property type="term" value="C:cytoplasmic side of plasma membrane"/>
    <property type="evidence" value="ECO:0007669"/>
    <property type="project" value="TreeGrafter"/>
</dbReference>
<dbReference type="PIRSF" id="PIRSF000197">
    <property type="entry name" value="Bifunct_PutA"/>
    <property type="match status" value="1"/>
</dbReference>
<evidence type="ECO:0000256" key="1">
    <source>
        <dbReference type="ARBA" id="ARBA00001974"/>
    </source>
</evidence>
<comment type="function">
    <text evidence="18">Oxidizes proline to glutamate for use as a carbon and nitrogen source.</text>
</comment>
<keyword evidence="8 18" id="KW-0805">Transcription regulation</keyword>
<comment type="similarity">
    <text evidence="16 18">In the N-terminal section; belongs to the proline dehydrogenase family.</text>
</comment>
<dbReference type="InterPro" id="IPR041349">
    <property type="entry name" value="PRODH"/>
</dbReference>
<dbReference type="FunFam" id="3.40.309.10:FF:000005">
    <property type="entry name" value="1-pyrroline-5-carboxylate dehydrogenase 1"/>
    <property type="match status" value="1"/>
</dbReference>
<dbReference type="SUPFAM" id="SSF81935">
    <property type="entry name" value="N-terminal domain of bifunctional PutA protein"/>
    <property type="match status" value="1"/>
</dbReference>
<evidence type="ECO:0000313" key="26">
    <source>
        <dbReference type="Proteomes" id="UP000316471"/>
    </source>
</evidence>
<dbReference type="Gene3D" id="3.40.605.10">
    <property type="entry name" value="Aldehyde Dehydrogenase, Chain A, domain 1"/>
    <property type="match status" value="1"/>
</dbReference>
<evidence type="ECO:0000256" key="16">
    <source>
        <dbReference type="ARBA" id="ARBA00060889"/>
    </source>
</evidence>
<dbReference type="EMBL" id="VLKP01000014">
    <property type="protein sequence ID" value="TWI06805.1"/>
    <property type="molecule type" value="Genomic_DNA"/>
</dbReference>